<evidence type="ECO:0000256" key="5">
    <source>
        <dbReference type="SAM" id="MobiDB-lite"/>
    </source>
</evidence>
<feature type="compositionally biased region" description="Basic and acidic residues" evidence="5">
    <location>
        <begin position="298"/>
        <end position="321"/>
    </location>
</feature>
<feature type="compositionally biased region" description="Polar residues" evidence="5">
    <location>
        <begin position="61"/>
        <end position="86"/>
    </location>
</feature>
<dbReference type="Pfam" id="PF25585">
    <property type="entry name" value="zf-CCCH_DUS3L"/>
    <property type="match status" value="1"/>
</dbReference>
<name>A0A074X1H0_9PEZI</name>
<proteinExistence type="predicted"/>
<dbReference type="STRING" id="1043004.A0A074X1H0"/>
<evidence type="ECO:0000313" key="7">
    <source>
        <dbReference type="EMBL" id="KEQ75892.1"/>
    </source>
</evidence>
<keyword evidence="2 4" id="KW-0863">Zinc-finger</keyword>
<sequence length="510" mass="55157">MDGFSFPPPPPPPPKAASSAQPEALTESNNRGGRGGSRGRGARGSFRGRGGASNRGGGANYQHQNTNNSGYGQNAGNYQSNYGNPRQQYPQQYHNGQQHPVPQQYHAPQQYQAPPGSYINPAFGNVQAQGYPQPQVPQYGHLSGLAAGQSNPPSYGNHGNAITPPGKRTRDQAFGNSNRGHPMKKPSNGPKAQAAPSVPSFGAPLLPAKPPAPFSSGGGLKPRPQTNLGLIPSAHDPQDSDPEDDEDEEEEVDEEAALSALSNGPLSFEFNGELSTLGSSADIAEWIEERKKRWPSKRRVEEKEQEVQSRMQERRRIEQETKAAIAVASGGQYQPVERRDVRHQREMRDPAAERLAKEDGDSMMQDTQEQSASATQQPDQPTATDSTVTLLNDDQHHSDSDSDAPPEVTSSKPSQPVQIPPPSTAPNTHSKSAPPEAKPCISFVNQGRCKFGNKCRYKHDAASGGQDKGKRKTLFQRLVEQEMDEENKLALQAIKYLGGVGFFSKHATAS</sequence>
<feature type="compositionally biased region" description="Polar residues" evidence="5">
    <location>
        <begin position="408"/>
        <end position="417"/>
    </location>
</feature>
<dbReference type="EMBL" id="KL584704">
    <property type="protein sequence ID" value="KEQ75892.1"/>
    <property type="molecule type" value="Genomic_DNA"/>
</dbReference>
<dbReference type="GO" id="GO:0008270">
    <property type="term" value="F:zinc ion binding"/>
    <property type="evidence" value="ECO:0007669"/>
    <property type="project" value="UniProtKB-KW"/>
</dbReference>
<feature type="compositionally biased region" description="Basic and acidic residues" evidence="5">
    <location>
        <begin position="336"/>
        <end position="360"/>
    </location>
</feature>
<feature type="compositionally biased region" description="Low complexity" evidence="5">
    <location>
        <begin position="126"/>
        <end position="140"/>
    </location>
</feature>
<keyword evidence="3 4" id="KW-0862">Zinc</keyword>
<feature type="compositionally biased region" description="Low complexity" evidence="5">
    <location>
        <begin position="87"/>
        <end position="115"/>
    </location>
</feature>
<gene>
    <name evidence="7" type="ORF">M436DRAFT_39921</name>
</gene>
<organism evidence="7 8">
    <name type="scientific">Aureobasidium namibiae CBS 147.97</name>
    <dbReference type="NCBI Taxonomy" id="1043004"/>
    <lineage>
        <taxon>Eukaryota</taxon>
        <taxon>Fungi</taxon>
        <taxon>Dikarya</taxon>
        <taxon>Ascomycota</taxon>
        <taxon>Pezizomycotina</taxon>
        <taxon>Dothideomycetes</taxon>
        <taxon>Dothideomycetidae</taxon>
        <taxon>Dothideales</taxon>
        <taxon>Saccotheciaceae</taxon>
        <taxon>Aureobasidium</taxon>
    </lineage>
</organism>
<feature type="compositionally biased region" description="Acidic residues" evidence="5">
    <location>
        <begin position="239"/>
        <end position="256"/>
    </location>
</feature>
<feature type="domain" description="C3H1-type" evidence="6">
    <location>
        <begin position="434"/>
        <end position="462"/>
    </location>
</feature>
<reference evidence="7 8" key="1">
    <citation type="journal article" date="2014" name="BMC Genomics">
        <title>Genome sequencing of four Aureobasidium pullulans varieties: biotechnological potential, stress tolerance, and description of new species.</title>
        <authorList>
            <person name="Gostin Ar C."/>
            <person name="Ohm R.A."/>
            <person name="Kogej T."/>
            <person name="Sonjak S."/>
            <person name="Turk M."/>
            <person name="Zajc J."/>
            <person name="Zalar P."/>
            <person name="Grube M."/>
            <person name="Sun H."/>
            <person name="Han J."/>
            <person name="Sharma A."/>
            <person name="Chiniquy J."/>
            <person name="Ngan C.Y."/>
            <person name="Lipzen A."/>
            <person name="Barry K."/>
            <person name="Grigoriev I.V."/>
            <person name="Gunde-Cimerman N."/>
        </authorList>
    </citation>
    <scope>NUCLEOTIDE SEQUENCE [LARGE SCALE GENOMIC DNA]</scope>
    <source>
        <strain evidence="7 8">CBS 147.97</strain>
    </source>
</reference>
<dbReference type="PROSITE" id="PS50103">
    <property type="entry name" value="ZF_C3H1"/>
    <property type="match status" value="1"/>
</dbReference>
<dbReference type="HOGENOM" id="CLU_044090_0_0_1"/>
<dbReference type="InterPro" id="IPR036855">
    <property type="entry name" value="Znf_CCCH_sf"/>
</dbReference>
<protein>
    <recommendedName>
        <fullName evidence="6">C3H1-type domain-containing protein</fullName>
    </recommendedName>
</protein>
<dbReference type="Pfam" id="PF10453">
    <property type="entry name" value="NUFIP1"/>
    <property type="match status" value="1"/>
</dbReference>
<keyword evidence="1 4" id="KW-0479">Metal-binding</keyword>
<feature type="region of interest" description="Disordered" evidence="5">
    <location>
        <begin position="289"/>
        <end position="439"/>
    </location>
</feature>
<dbReference type="OrthoDB" id="273070at2759"/>
<dbReference type="InterPro" id="IPR000571">
    <property type="entry name" value="Znf_CCCH"/>
</dbReference>
<dbReference type="GeneID" id="25409291"/>
<feature type="region of interest" description="Disordered" evidence="5">
    <location>
        <begin position="1"/>
        <end position="266"/>
    </location>
</feature>
<dbReference type="SUPFAM" id="SSF90229">
    <property type="entry name" value="CCCH zinc finger"/>
    <property type="match status" value="1"/>
</dbReference>
<evidence type="ECO:0000256" key="1">
    <source>
        <dbReference type="ARBA" id="ARBA00022723"/>
    </source>
</evidence>
<dbReference type="RefSeq" id="XP_013430096.1">
    <property type="nucleotide sequence ID" value="XM_013574642.1"/>
</dbReference>
<dbReference type="AlphaFoldDB" id="A0A074X1H0"/>
<keyword evidence="8" id="KW-1185">Reference proteome</keyword>
<accession>A0A074X1H0</accession>
<feature type="zinc finger region" description="C3H1-type" evidence="4">
    <location>
        <begin position="434"/>
        <end position="462"/>
    </location>
</feature>
<feature type="compositionally biased region" description="Polar residues" evidence="5">
    <location>
        <begin position="364"/>
        <end position="392"/>
    </location>
</feature>
<evidence type="ECO:0000259" key="6">
    <source>
        <dbReference type="PROSITE" id="PS50103"/>
    </source>
</evidence>
<dbReference type="Proteomes" id="UP000027730">
    <property type="component" value="Unassembled WGS sequence"/>
</dbReference>
<evidence type="ECO:0000256" key="2">
    <source>
        <dbReference type="ARBA" id="ARBA00022771"/>
    </source>
</evidence>
<evidence type="ECO:0000313" key="8">
    <source>
        <dbReference type="Proteomes" id="UP000027730"/>
    </source>
</evidence>
<feature type="compositionally biased region" description="Pro residues" evidence="5">
    <location>
        <begin position="1"/>
        <end position="15"/>
    </location>
</feature>
<dbReference type="InterPro" id="IPR019496">
    <property type="entry name" value="NUFIP1_cons_dom"/>
</dbReference>
<evidence type="ECO:0000256" key="4">
    <source>
        <dbReference type="PROSITE-ProRule" id="PRU00723"/>
    </source>
</evidence>
<feature type="compositionally biased region" description="Gly residues" evidence="5">
    <location>
        <begin position="47"/>
        <end position="59"/>
    </location>
</feature>
<evidence type="ECO:0000256" key="3">
    <source>
        <dbReference type="ARBA" id="ARBA00022833"/>
    </source>
</evidence>
<dbReference type="Gene3D" id="4.10.1000.10">
    <property type="entry name" value="Zinc finger, CCCH-type"/>
    <property type="match status" value="1"/>
</dbReference>